<name>A0ABP0Y4S0_9ROSI</name>
<protein>
    <recommendedName>
        <fullName evidence="6">Fatty acid desaturase domain-containing protein</fullName>
    </recommendedName>
</protein>
<dbReference type="InterPro" id="IPR012171">
    <property type="entry name" value="Fatty_acid_desaturase"/>
</dbReference>
<dbReference type="Proteomes" id="UP001642487">
    <property type="component" value="Chromosome 2"/>
</dbReference>
<reference evidence="7 8" key="1">
    <citation type="submission" date="2024-03" db="EMBL/GenBank/DDBJ databases">
        <authorList>
            <person name="Gkanogiannis A."/>
            <person name="Becerra Lopez-Lavalle L."/>
        </authorList>
    </citation>
    <scope>NUCLEOTIDE SEQUENCE [LARGE SCALE GENOMIC DNA]</scope>
</reference>
<dbReference type="EMBL" id="OZ021736">
    <property type="protein sequence ID" value="CAK9314151.1"/>
    <property type="molecule type" value="Genomic_DNA"/>
</dbReference>
<dbReference type="InterPro" id="IPR005804">
    <property type="entry name" value="FA_desaturase_dom"/>
</dbReference>
<keyword evidence="4" id="KW-0443">Lipid metabolism</keyword>
<feature type="domain" description="Fatty acid desaturase" evidence="6">
    <location>
        <begin position="87"/>
        <end position="348"/>
    </location>
</feature>
<keyword evidence="5" id="KW-1133">Transmembrane helix</keyword>
<comment type="similarity">
    <text evidence="2">Belongs to the fatty acid desaturase type 1 family.</text>
</comment>
<feature type="transmembrane region" description="Helical" evidence="5">
    <location>
        <begin position="54"/>
        <end position="73"/>
    </location>
</feature>
<proteinExistence type="inferred from homology"/>
<evidence type="ECO:0000256" key="5">
    <source>
        <dbReference type="SAM" id="Phobius"/>
    </source>
</evidence>
<feature type="transmembrane region" description="Helical" evidence="5">
    <location>
        <begin position="179"/>
        <end position="198"/>
    </location>
</feature>
<dbReference type="PANTHER" id="PTHR32100">
    <property type="entry name" value="OMEGA-6 FATTY ACID DESATURASE, CHLOROPLASTIC"/>
    <property type="match status" value="1"/>
</dbReference>
<comment type="subcellular location">
    <subcellularLocation>
        <location evidence="1">Membrane</location>
    </subcellularLocation>
</comment>
<evidence type="ECO:0000256" key="3">
    <source>
        <dbReference type="ARBA" id="ARBA00023002"/>
    </source>
</evidence>
<evidence type="ECO:0000313" key="7">
    <source>
        <dbReference type="EMBL" id="CAK9314151.1"/>
    </source>
</evidence>
<sequence length="394" mass="45825">MGGGENKEMKKQSCVGGSKLALGKRITHAKPPFSITQIKKAIPPHYFQRSLYRSFSYVILDSILLYTFYYIATTYFPRLPHPLHFLAWPIYWLSQGIVFTGLWVIAHECGHHAFSNYQSLDDLVGFLLHSSFLTPYFSFKISHRRHHANTASLDRDEVFVPKPKSNVPWYFNYLTSPPARLLIIFSTLTLGWPMYLAFNSSGRFYDRFASHYDPNSPMFSKKERLQVQISNAGVVTIWYLLYKLTVVKGITWVICMYLLPLMVMNAFVVLISTLQHTHPSLPYYDSSEWDWLRGNLVTVDRDYGMVLNKMFHNITDTHVIHHLFPSIPHYNAMEATKAVKEVLGEYYQFDGTPILKAAWREFRECVYVEADNDQDERASEASRSKGIYWFRNGF</sequence>
<evidence type="ECO:0000256" key="4">
    <source>
        <dbReference type="ARBA" id="ARBA00023098"/>
    </source>
</evidence>
<dbReference type="Pfam" id="PF00487">
    <property type="entry name" value="FA_desaturase"/>
    <property type="match status" value="1"/>
</dbReference>
<keyword evidence="5" id="KW-0472">Membrane</keyword>
<feature type="transmembrane region" description="Helical" evidence="5">
    <location>
        <begin position="85"/>
        <end position="106"/>
    </location>
</feature>
<feature type="transmembrane region" description="Helical" evidence="5">
    <location>
        <begin position="225"/>
        <end position="244"/>
    </location>
</feature>
<evidence type="ECO:0000256" key="1">
    <source>
        <dbReference type="ARBA" id="ARBA00004370"/>
    </source>
</evidence>
<keyword evidence="8" id="KW-1185">Reference proteome</keyword>
<evidence type="ECO:0000313" key="8">
    <source>
        <dbReference type="Proteomes" id="UP001642487"/>
    </source>
</evidence>
<keyword evidence="3" id="KW-0560">Oxidoreductase</keyword>
<organism evidence="7 8">
    <name type="scientific">Citrullus colocynthis</name>
    <name type="common">colocynth</name>
    <dbReference type="NCBI Taxonomy" id="252529"/>
    <lineage>
        <taxon>Eukaryota</taxon>
        <taxon>Viridiplantae</taxon>
        <taxon>Streptophyta</taxon>
        <taxon>Embryophyta</taxon>
        <taxon>Tracheophyta</taxon>
        <taxon>Spermatophyta</taxon>
        <taxon>Magnoliopsida</taxon>
        <taxon>eudicotyledons</taxon>
        <taxon>Gunneridae</taxon>
        <taxon>Pentapetalae</taxon>
        <taxon>rosids</taxon>
        <taxon>fabids</taxon>
        <taxon>Cucurbitales</taxon>
        <taxon>Cucurbitaceae</taxon>
        <taxon>Benincaseae</taxon>
        <taxon>Citrullus</taxon>
    </lineage>
</organism>
<keyword evidence="5" id="KW-0812">Transmembrane</keyword>
<feature type="transmembrane region" description="Helical" evidence="5">
    <location>
        <begin position="250"/>
        <end position="271"/>
    </location>
</feature>
<accession>A0ABP0Y4S0</accession>
<gene>
    <name evidence="7" type="ORF">CITCOLO1_LOCUS5893</name>
</gene>
<evidence type="ECO:0000259" key="6">
    <source>
        <dbReference type="Pfam" id="PF00487"/>
    </source>
</evidence>
<dbReference type="CDD" id="cd03507">
    <property type="entry name" value="Delta12-FADS-like"/>
    <property type="match status" value="1"/>
</dbReference>
<evidence type="ECO:0000256" key="2">
    <source>
        <dbReference type="ARBA" id="ARBA00009295"/>
    </source>
</evidence>